<reference evidence="3" key="1">
    <citation type="journal article" date="2017" name="Nat. Commun.">
        <title>The asparagus genome sheds light on the origin and evolution of a young Y chromosome.</title>
        <authorList>
            <person name="Harkess A."/>
            <person name="Zhou J."/>
            <person name="Xu C."/>
            <person name="Bowers J.E."/>
            <person name="Van der Hulst R."/>
            <person name="Ayyampalayam S."/>
            <person name="Mercati F."/>
            <person name="Riccardi P."/>
            <person name="McKain M.R."/>
            <person name="Kakrana A."/>
            <person name="Tang H."/>
            <person name="Ray J."/>
            <person name="Groenendijk J."/>
            <person name="Arikit S."/>
            <person name="Mathioni S.M."/>
            <person name="Nakano M."/>
            <person name="Shan H."/>
            <person name="Telgmann-Rauber A."/>
            <person name="Kanno A."/>
            <person name="Yue Z."/>
            <person name="Chen H."/>
            <person name="Li W."/>
            <person name="Chen Y."/>
            <person name="Xu X."/>
            <person name="Zhang Y."/>
            <person name="Luo S."/>
            <person name="Chen H."/>
            <person name="Gao J."/>
            <person name="Mao Z."/>
            <person name="Pires J.C."/>
            <person name="Luo M."/>
            <person name="Kudrna D."/>
            <person name="Wing R.A."/>
            <person name="Meyers B.C."/>
            <person name="Yi K."/>
            <person name="Kong H."/>
            <person name="Lavrijsen P."/>
            <person name="Sunseri F."/>
            <person name="Falavigna A."/>
            <person name="Ye Y."/>
            <person name="Leebens-Mack J.H."/>
            <person name="Chen G."/>
        </authorList>
    </citation>
    <scope>NUCLEOTIDE SEQUENCE [LARGE SCALE GENOMIC DNA]</scope>
    <source>
        <strain evidence="3">cv. DH0086</strain>
    </source>
</reference>
<evidence type="ECO:0000313" key="2">
    <source>
        <dbReference type="EMBL" id="ONK58004.1"/>
    </source>
</evidence>
<dbReference type="Gramene" id="ONK58004">
    <property type="protein sequence ID" value="ONK58004"/>
    <property type="gene ID" value="A4U43_C09F6740"/>
</dbReference>
<dbReference type="Proteomes" id="UP000243459">
    <property type="component" value="Chromosome 9"/>
</dbReference>
<proteinExistence type="predicted"/>
<feature type="domain" description="Peptidase C1A papain C-terminal" evidence="1">
    <location>
        <begin position="28"/>
        <end position="168"/>
    </location>
</feature>
<dbReference type="GO" id="GO:0008234">
    <property type="term" value="F:cysteine-type peptidase activity"/>
    <property type="evidence" value="ECO:0007669"/>
    <property type="project" value="InterPro"/>
</dbReference>
<gene>
    <name evidence="2" type="ORF">A4U43_C09F6740</name>
</gene>
<dbReference type="SUPFAM" id="SSF54001">
    <property type="entry name" value="Cysteine proteinases"/>
    <property type="match status" value="1"/>
</dbReference>
<dbReference type="GO" id="GO:0006508">
    <property type="term" value="P:proteolysis"/>
    <property type="evidence" value="ECO:0007669"/>
    <property type="project" value="InterPro"/>
</dbReference>
<dbReference type="Gene3D" id="3.90.70.10">
    <property type="entry name" value="Cysteine proteinases"/>
    <property type="match status" value="1"/>
</dbReference>
<protein>
    <recommendedName>
        <fullName evidence="1">Peptidase C1A papain C-terminal domain-containing protein</fullName>
    </recommendedName>
</protein>
<dbReference type="Pfam" id="PF00112">
    <property type="entry name" value="Peptidase_C1"/>
    <property type="match status" value="1"/>
</dbReference>
<dbReference type="AlphaFoldDB" id="A0A5P1E5T8"/>
<dbReference type="InterPro" id="IPR038765">
    <property type="entry name" value="Papain-like_cys_pep_sf"/>
</dbReference>
<evidence type="ECO:0000259" key="1">
    <source>
        <dbReference type="Pfam" id="PF00112"/>
    </source>
</evidence>
<dbReference type="InterPro" id="IPR000668">
    <property type="entry name" value="Peptidase_C1A_C"/>
</dbReference>
<name>A0A5P1E5T8_ASPOF</name>
<evidence type="ECO:0000313" key="3">
    <source>
        <dbReference type="Proteomes" id="UP000243459"/>
    </source>
</evidence>
<keyword evidence="3" id="KW-1185">Reference proteome</keyword>
<dbReference type="EMBL" id="CM007389">
    <property type="protein sequence ID" value="ONK58004.1"/>
    <property type="molecule type" value="Genomic_DNA"/>
</dbReference>
<sequence>MDDDEDDSTGTTSETYIGLGGIGKASDCCWCITTCTCVEAMYKIAHMDQEFPLLLPQDIVNCYLIHFDITPKFDKVRCYLWSIVKAFKYIITRGVLYEKDCPFVKKRGECIDRNENTKTFKIKCFQKIKDGDEATLLSCVSKHPVGAAIVITKDFLNLKKGTIYMGSNCWL</sequence>
<accession>A0A5P1E5T8</accession>
<organism evidence="2 3">
    <name type="scientific">Asparagus officinalis</name>
    <name type="common">Garden asparagus</name>
    <dbReference type="NCBI Taxonomy" id="4686"/>
    <lineage>
        <taxon>Eukaryota</taxon>
        <taxon>Viridiplantae</taxon>
        <taxon>Streptophyta</taxon>
        <taxon>Embryophyta</taxon>
        <taxon>Tracheophyta</taxon>
        <taxon>Spermatophyta</taxon>
        <taxon>Magnoliopsida</taxon>
        <taxon>Liliopsida</taxon>
        <taxon>Asparagales</taxon>
        <taxon>Asparagaceae</taxon>
        <taxon>Asparagoideae</taxon>
        <taxon>Asparagus</taxon>
    </lineage>
</organism>